<evidence type="ECO:0000313" key="2">
    <source>
        <dbReference type="EMBL" id="GFS52879.1"/>
    </source>
</evidence>
<comment type="caution">
    <text evidence="2">The sequence shown here is derived from an EMBL/GenBank/DDBJ whole genome shotgun (WGS) entry which is preliminary data.</text>
</comment>
<feature type="region of interest" description="Disordered" evidence="1">
    <location>
        <begin position="67"/>
        <end position="90"/>
    </location>
</feature>
<feature type="compositionally biased region" description="Basic residues" evidence="1">
    <location>
        <begin position="81"/>
        <end position="90"/>
    </location>
</feature>
<organism evidence="2 3">
    <name type="scientific">Trichonephila inaurata madagascariensis</name>
    <dbReference type="NCBI Taxonomy" id="2747483"/>
    <lineage>
        <taxon>Eukaryota</taxon>
        <taxon>Metazoa</taxon>
        <taxon>Ecdysozoa</taxon>
        <taxon>Arthropoda</taxon>
        <taxon>Chelicerata</taxon>
        <taxon>Arachnida</taxon>
        <taxon>Araneae</taxon>
        <taxon>Araneomorphae</taxon>
        <taxon>Entelegynae</taxon>
        <taxon>Araneoidea</taxon>
        <taxon>Nephilidae</taxon>
        <taxon>Trichonephila</taxon>
        <taxon>Trichonephila inaurata</taxon>
    </lineage>
</organism>
<dbReference type="EMBL" id="BMAV01026737">
    <property type="protein sequence ID" value="GFS52879.1"/>
    <property type="molecule type" value="Genomic_DNA"/>
</dbReference>
<feature type="compositionally biased region" description="Polar residues" evidence="1">
    <location>
        <begin position="68"/>
        <end position="78"/>
    </location>
</feature>
<reference evidence="2" key="1">
    <citation type="submission" date="2020-08" db="EMBL/GenBank/DDBJ databases">
        <title>Multicomponent nature underlies the extraordinary mechanical properties of spider dragline silk.</title>
        <authorList>
            <person name="Kono N."/>
            <person name="Nakamura H."/>
            <person name="Mori M."/>
            <person name="Yoshida Y."/>
            <person name="Ohtoshi R."/>
            <person name="Malay A.D."/>
            <person name="Moran D.A.P."/>
            <person name="Tomita M."/>
            <person name="Numata K."/>
            <person name="Arakawa K."/>
        </authorList>
    </citation>
    <scope>NUCLEOTIDE SEQUENCE</scope>
</reference>
<dbReference type="AlphaFoldDB" id="A0A8X6JQT8"/>
<name>A0A8X6JQT8_9ARAC</name>
<sequence>MGEILANFLANYWKNSQLVENITTVLESYDCIIVYLYLVARQPLSSVRCTALPEEHHVEVGYFGPSRLPSSANPQGSPGSVRKHPLTSIE</sequence>
<proteinExistence type="predicted"/>
<protein>
    <submittedName>
        <fullName evidence="2">Uncharacterized protein</fullName>
    </submittedName>
</protein>
<keyword evidence="3" id="KW-1185">Reference proteome</keyword>
<gene>
    <name evidence="2" type="ORF">TNIN_358621</name>
</gene>
<dbReference type="Proteomes" id="UP000886998">
    <property type="component" value="Unassembled WGS sequence"/>
</dbReference>
<accession>A0A8X6JQT8</accession>
<evidence type="ECO:0000256" key="1">
    <source>
        <dbReference type="SAM" id="MobiDB-lite"/>
    </source>
</evidence>
<evidence type="ECO:0000313" key="3">
    <source>
        <dbReference type="Proteomes" id="UP000886998"/>
    </source>
</evidence>